<keyword evidence="2" id="KW-0489">Methyltransferase</keyword>
<dbReference type="GO" id="GO:0008757">
    <property type="term" value="F:S-adenosylmethionine-dependent methyltransferase activity"/>
    <property type="evidence" value="ECO:0007669"/>
    <property type="project" value="InterPro"/>
</dbReference>
<dbReference type="EMBL" id="SMRS01000003">
    <property type="protein sequence ID" value="KAA0875301.1"/>
    <property type="molecule type" value="Genomic_DNA"/>
</dbReference>
<evidence type="ECO:0000259" key="1">
    <source>
        <dbReference type="Pfam" id="PF08241"/>
    </source>
</evidence>
<dbReference type="InterPro" id="IPR013216">
    <property type="entry name" value="Methyltransf_11"/>
</dbReference>
<keyword evidence="2" id="KW-0808">Transferase</keyword>
<name>A0A5A9W753_9GAMM</name>
<protein>
    <submittedName>
        <fullName evidence="2">SAM-dependent methyltransferase</fullName>
    </submittedName>
</protein>
<sequence length="263" mass="29410">MKLSRTAGRAVSDSDACLTNELADWFQSSLGQAVFAAEEALLADILPQLFGYHLVQIGCLAHLDLLKHSPIPHKIHLSPKMQLGLDAHAVVARPEELPLQSQALDAVLLHHALDFSNDPHQVLREAARVLRPGGHLLILGFNPLSFWGVCRWRRREQAPWNAQALSHHRLHDWLRLLELTELKSETAFYLPLLASESWRARLNFLESWTANSLLPSGAVLLIWARKDVGGMTPLKPAWKTRKLIAFPLAEPTARNKSARGKSV</sequence>
<feature type="domain" description="Methyltransferase type 11" evidence="1">
    <location>
        <begin position="87"/>
        <end position="138"/>
    </location>
</feature>
<dbReference type="GO" id="GO:0032259">
    <property type="term" value="P:methylation"/>
    <property type="evidence" value="ECO:0007669"/>
    <property type="project" value="UniProtKB-KW"/>
</dbReference>
<dbReference type="SUPFAM" id="SSF53335">
    <property type="entry name" value="S-adenosyl-L-methionine-dependent methyltransferases"/>
    <property type="match status" value="1"/>
</dbReference>
<organism evidence="2 3">
    <name type="scientific">Nitrincola tapanii</name>
    <dbReference type="NCBI Taxonomy" id="1708751"/>
    <lineage>
        <taxon>Bacteria</taxon>
        <taxon>Pseudomonadati</taxon>
        <taxon>Pseudomonadota</taxon>
        <taxon>Gammaproteobacteria</taxon>
        <taxon>Oceanospirillales</taxon>
        <taxon>Oceanospirillaceae</taxon>
        <taxon>Nitrincola</taxon>
    </lineage>
</organism>
<dbReference type="AlphaFoldDB" id="A0A5A9W753"/>
<dbReference type="RefSeq" id="WP_149390309.1">
    <property type="nucleotide sequence ID" value="NZ_SMRS01000003.1"/>
</dbReference>
<dbReference type="CDD" id="cd02440">
    <property type="entry name" value="AdoMet_MTases"/>
    <property type="match status" value="1"/>
</dbReference>
<dbReference type="Gene3D" id="3.40.50.150">
    <property type="entry name" value="Vaccinia Virus protein VP39"/>
    <property type="match status" value="1"/>
</dbReference>
<proteinExistence type="predicted"/>
<reference evidence="2 3" key="1">
    <citation type="submission" date="2019-03" db="EMBL/GenBank/DDBJ databases">
        <title>Nitrincola sp. nov. isolated from an Indian soda lake.</title>
        <authorList>
            <person name="Joshi A."/>
            <person name="Thite S.V."/>
            <person name="Joseph N."/>
            <person name="Dhotre D."/>
            <person name="Moorthy M."/>
            <person name="Shouche Y.S."/>
        </authorList>
    </citation>
    <scope>NUCLEOTIDE SEQUENCE [LARGE SCALE GENOMIC DNA]</scope>
    <source>
        <strain evidence="2 3">MEB193</strain>
    </source>
</reference>
<evidence type="ECO:0000313" key="3">
    <source>
        <dbReference type="Proteomes" id="UP000325302"/>
    </source>
</evidence>
<dbReference type="Pfam" id="PF08241">
    <property type="entry name" value="Methyltransf_11"/>
    <property type="match status" value="1"/>
</dbReference>
<keyword evidence="3" id="KW-1185">Reference proteome</keyword>
<dbReference type="Proteomes" id="UP000325302">
    <property type="component" value="Unassembled WGS sequence"/>
</dbReference>
<accession>A0A5A9W753</accession>
<dbReference type="OrthoDB" id="6191410at2"/>
<dbReference type="InterPro" id="IPR029063">
    <property type="entry name" value="SAM-dependent_MTases_sf"/>
</dbReference>
<gene>
    <name evidence="2" type="ORF">E1H14_04700</name>
</gene>
<evidence type="ECO:0000313" key="2">
    <source>
        <dbReference type="EMBL" id="KAA0875301.1"/>
    </source>
</evidence>
<comment type="caution">
    <text evidence="2">The sequence shown here is derived from an EMBL/GenBank/DDBJ whole genome shotgun (WGS) entry which is preliminary data.</text>
</comment>